<organism evidence="1 2">
    <name type="scientific">Paspalum vaginatum</name>
    <name type="common">seashore paspalum</name>
    <dbReference type="NCBI Taxonomy" id="158149"/>
    <lineage>
        <taxon>Eukaryota</taxon>
        <taxon>Viridiplantae</taxon>
        <taxon>Streptophyta</taxon>
        <taxon>Embryophyta</taxon>
        <taxon>Tracheophyta</taxon>
        <taxon>Spermatophyta</taxon>
        <taxon>Magnoliopsida</taxon>
        <taxon>Liliopsida</taxon>
        <taxon>Poales</taxon>
        <taxon>Poaceae</taxon>
        <taxon>PACMAD clade</taxon>
        <taxon>Panicoideae</taxon>
        <taxon>Andropogonodae</taxon>
        <taxon>Paspaleae</taxon>
        <taxon>Paspalinae</taxon>
        <taxon>Paspalum</taxon>
    </lineage>
</organism>
<dbReference type="EMBL" id="MU629416">
    <property type="protein sequence ID" value="KAJ1257430.1"/>
    <property type="molecule type" value="Genomic_DNA"/>
</dbReference>
<accession>A0A9W7XCB8</accession>
<evidence type="ECO:0000313" key="2">
    <source>
        <dbReference type="Proteomes" id="UP001164776"/>
    </source>
</evidence>
<proteinExistence type="predicted"/>
<sequence length="202" mass="22681">MFQLVCHPSGVVVEVALKKLVHAVVRWGRKLDQILRVLLAHILASAQRCPPISGVEGTIDSHLRVLGEQERWNIEVLLRMLTELLPFVHQKAIETCPFASVDQASSTPENLLSAYGMKLLATGDSEWPAFEWMHTDCLPDLIKLACLLPVKEDNLRIIMAKYLLEVSGHYGKHYLEHIMLPVFLIAAGDIDSGDFIYFPLSI</sequence>
<dbReference type="AlphaFoldDB" id="A0A9W7XCB8"/>
<keyword evidence="2" id="KW-1185">Reference proteome</keyword>
<dbReference type="PANTHER" id="PTHR32059:SF0">
    <property type="entry name" value="RAB11-BINDING PROTEIN RELCH"/>
    <property type="match status" value="1"/>
</dbReference>
<comment type="caution">
    <text evidence="1">The sequence shown here is derived from an EMBL/GenBank/DDBJ whole genome shotgun (WGS) entry which is preliminary data.</text>
</comment>
<dbReference type="GO" id="GO:0032367">
    <property type="term" value="P:intracellular cholesterol transport"/>
    <property type="evidence" value="ECO:0007669"/>
    <property type="project" value="InterPro"/>
</dbReference>
<dbReference type="InterPro" id="IPR040362">
    <property type="entry name" value="RELCH"/>
</dbReference>
<protein>
    <submittedName>
        <fullName evidence="1">Uncharacterized protein</fullName>
    </submittedName>
</protein>
<name>A0A9W7XCB8_9POAL</name>
<dbReference type="GO" id="GO:0055037">
    <property type="term" value="C:recycling endosome"/>
    <property type="evidence" value="ECO:0007669"/>
    <property type="project" value="TreeGrafter"/>
</dbReference>
<gene>
    <name evidence="1" type="ORF">BS78_K041700</name>
</gene>
<dbReference type="GO" id="GO:0005802">
    <property type="term" value="C:trans-Golgi network"/>
    <property type="evidence" value="ECO:0007669"/>
    <property type="project" value="InterPro"/>
</dbReference>
<dbReference type="PANTHER" id="PTHR32059">
    <property type="entry name" value="RAB11-BINDING PROTEIN RELCH"/>
    <property type="match status" value="1"/>
</dbReference>
<reference evidence="1 2" key="1">
    <citation type="submission" date="2022-10" db="EMBL/GenBank/DDBJ databases">
        <title>WGS assembly of Paspalum vaginatum 540-79.</title>
        <authorList>
            <person name="Sun G."/>
            <person name="Wase N."/>
            <person name="Shu S."/>
            <person name="Jenkins J."/>
            <person name="Zhou B."/>
            <person name="Torres-Rodriguez J."/>
            <person name="Chen C."/>
            <person name="Sandor L."/>
            <person name="Plott C."/>
            <person name="Yoshinga Y."/>
            <person name="Daum C."/>
            <person name="Qi P."/>
            <person name="Barry K."/>
            <person name="Lipzen A."/>
            <person name="Berry L."/>
            <person name="Pedersen C."/>
            <person name="Gottilla T."/>
            <person name="Foltz A."/>
            <person name="Yu H."/>
            <person name="O'Malley R."/>
            <person name="Zhang C."/>
            <person name="Devos K."/>
            <person name="Sigmon B."/>
            <person name="Yu B."/>
            <person name="Obata T."/>
            <person name="Schmutz J."/>
            <person name="Schnable J."/>
        </authorList>
    </citation>
    <scope>NUCLEOTIDE SEQUENCE [LARGE SCALE GENOMIC DNA]</scope>
    <source>
        <strain evidence="2">cv. 540-79</strain>
    </source>
</reference>
<dbReference type="Proteomes" id="UP001164776">
    <property type="component" value="Unassembled WGS sequence"/>
</dbReference>
<dbReference type="OrthoDB" id="1695393at2759"/>
<evidence type="ECO:0000313" key="1">
    <source>
        <dbReference type="EMBL" id="KAJ1257430.1"/>
    </source>
</evidence>